<dbReference type="EMBL" id="JADGJH010001628">
    <property type="protein sequence ID" value="KAJ3111462.1"/>
    <property type="molecule type" value="Genomic_DNA"/>
</dbReference>
<proteinExistence type="predicted"/>
<dbReference type="Gene3D" id="3.90.550.10">
    <property type="entry name" value="Spore Coat Polysaccharide Biosynthesis Protein SpsA, Chain A"/>
    <property type="match status" value="1"/>
</dbReference>
<dbReference type="InterPro" id="IPR050587">
    <property type="entry name" value="GNT1/Glycosyltrans_8"/>
</dbReference>
<reference evidence="1" key="1">
    <citation type="submission" date="2020-05" db="EMBL/GenBank/DDBJ databases">
        <title>Phylogenomic resolution of chytrid fungi.</title>
        <authorList>
            <person name="Stajich J.E."/>
            <person name="Amses K."/>
            <person name="Simmons R."/>
            <person name="Seto K."/>
            <person name="Myers J."/>
            <person name="Bonds A."/>
            <person name="Quandt C.A."/>
            <person name="Barry K."/>
            <person name="Liu P."/>
            <person name="Grigoriev I."/>
            <person name="Longcore J.E."/>
            <person name="James T.Y."/>
        </authorList>
    </citation>
    <scope>NUCLEOTIDE SEQUENCE</scope>
    <source>
        <strain evidence="1">JEL0513</strain>
    </source>
</reference>
<dbReference type="AlphaFoldDB" id="A0AAD5SV23"/>
<evidence type="ECO:0000313" key="2">
    <source>
        <dbReference type="Proteomes" id="UP001211907"/>
    </source>
</evidence>
<dbReference type="InterPro" id="IPR002495">
    <property type="entry name" value="Glyco_trans_8"/>
</dbReference>
<dbReference type="SUPFAM" id="SSF53448">
    <property type="entry name" value="Nucleotide-diphospho-sugar transferases"/>
    <property type="match status" value="1"/>
</dbReference>
<gene>
    <name evidence="1" type="ORF">HK100_002673</name>
</gene>
<name>A0AAD5SV23_9FUNG</name>
<keyword evidence="2" id="KW-1185">Reference proteome</keyword>
<organism evidence="1 2">
    <name type="scientific">Physocladia obscura</name>
    <dbReference type="NCBI Taxonomy" id="109957"/>
    <lineage>
        <taxon>Eukaryota</taxon>
        <taxon>Fungi</taxon>
        <taxon>Fungi incertae sedis</taxon>
        <taxon>Chytridiomycota</taxon>
        <taxon>Chytridiomycota incertae sedis</taxon>
        <taxon>Chytridiomycetes</taxon>
        <taxon>Chytridiales</taxon>
        <taxon>Chytriomycetaceae</taxon>
        <taxon>Physocladia</taxon>
    </lineage>
</organism>
<dbReference type="Pfam" id="PF01501">
    <property type="entry name" value="Glyco_transf_8"/>
    <property type="match status" value="1"/>
</dbReference>
<accession>A0AAD5SV23</accession>
<evidence type="ECO:0000313" key="1">
    <source>
        <dbReference type="EMBL" id="KAJ3111462.1"/>
    </source>
</evidence>
<sequence>MRFSVLALLRAADLALIGIAAMLAHRIWQNILETKFTTNIYNDNSNSMAPNDICRVQQKQQQQQRRAYATLCFGDATVPGVRVLFAALHAIHAQADFVALTNNISSESATLLKLDGIKILTTLPLSPQTYYMWAKKRAETEARDAILWSKLRAWQLTQYDKVVMLDADLLVLENIDELFQMPEVSASPMVHTSEKISFYKSCEYGMKARNKIDRKSRDPSLLEGWSGLNSGVTVLNPSNETFTRLLNELSIIPNRPCCPSQEFIYNFFEERKQYFRLPAVYNSRIISAAGGGGADPDEQETATLALKQYVKVYHFVGTKPWKKRDSSAMNKLWWKYFDALPRSK</sequence>
<dbReference type="GO" id="GO:0016757">
    <property type="term" value="F:glycosyltransferase activity"/>
    <property type="evidence" value="ECO:0007669"/>
    <property type="project" value="InterPro"/>
</dbReference>
<dbReference type="Proteomes" id="UP001211907">
    <property type="component" value="Unassembled WGS sequence"/>
</dbReference>
<dbReference type="InterPro" id="IPR029044">
    <property type="entry name" value="Nucleotide-diphossugar_trans"/>
</dbReference>
<comment type="caution">
    <text evidence="1">The sequence shown here is derived from an EMBL/GenBank/DDBJ whole genome shotgun (WGS) entry which is preliminary data.</text>
</comment>
<protein>
    <submittedName>
        <fullName evidence="1">Uncharacterized protein</fullName>
    </submittedName>
</protein>
<dbReference type="PANTHER" id="PTHR11183">
    <property type="entry name" value="GLYCOGENIN SUBFAMILY MEMBER"/>
    <property type="match status" value="1"/>
</dbReference>